<accession>A0A0G4G2A2</accession>
<dbReference type="VEuPathDB" id="CryptoDB:Cvel_19836"/>
<organism evidence="1">
    <name type="scientific">Chromera velia CCMP2878</name>
    <dbReference type="NCBI Taxonomy" id="1169474"/>
    <lineage>
        <taxon>Eukaryota</taxon>
        <taxon>Sar</taxon>
        <taxon>Alveolata</taxon>
        <taxon>Colpodellida</taxon>
        <taxon>Chromeraceae</taxon>
        <taxon>Chromera</taxon>
    </lineage>
</organism>
<name>A0A0G4G2A2_9ALVE</name>
<sequence length="136" mass="15353">MFIQRNVRVFNLEDDEEGGEEEGAAGEGVGDDDEAELVLDDLGLPEVDLAKVNYPLFRRKVWAAVDRAFGIEDVNMKDAITAKYDTFYKRRGAFAANLSLITTEWRNLEVQAIQFGVKILKKKKAEYLINAVPLEL</sequence>
<proteinExistence type="predicted"/>
<reference evidence="1" key="1">
    <citation type="submission" date="2014-11" db="EMBL/GenBank/DDBJ databases">
        <authorList>
            <person name="Otto D Thomas"/>
            <person name="Naeem Raeece"/>
        </authorList>
    </citation>
    <scope>NUCLEOTIDE SEQUENCE</scope>
</reference>
<evidence type="ECO:0000313" key="1">
    <source>
        <dbReference type="EMBL" id="CEM21958.1"/>
    </source>
</evidence>
<dbReference type="EMBL" id="CDMZ01000812">
    <property type="protein sequence ID" value="CEM21958.1"/>
    <property type="molecule type" value="Genomic_DNA"/>
</dbReference>
<gene>
    <name evidence="1" type="ORF">Cvel_19836</name>
</gene>
<protein>
    <submittedName>
        <fullName evidence="1">Uncharacterized protein</fullName>
    </submittedName>
</protein>
<dbReference type="AlphaFoldDB" id="A0A0G4G2A2"/>
<dbReference type="PhylomeDB" id="A0A0G4G2A2"/>